<dbReference type="EMBL" id="JBAMIC010000008">
    <property type="protein sequence ID" value="KAK7103654.1"/>
    <property type="molecule type" value="Genomic_DNA"/>
</dbReference>
<dbReference type="PROSITE" id="PS50014">
    <property type="entry name" value="BROMODOMAIN_2"/>
    <property type="match status" value="1"/>
</dbReference>
<feature type="compositionally biased region" description="Acidic residues" evidence="15">
    <location>
        <begin position="1226"/>
        <end position="1238"/>
    </location>
</feature>
<feature type="region of interest" description="Disordered" evidence="15">
    <location>
        <begin position="258"/>
        <end position="312"/>
    </location>
</feature>
<keyword evidence="3" id="KW-0479">Metal-binding</keyword>
<keyword evidence="6" id="KW-0805">Transcription regulation</keyword>
<keyword evidence="7" id="KW-0175">Coiled coil</keyword>
<feature type="compositionally biased region" description="Polar residues" evidence="15">
    <location>
        <begin position="1034"/>
        <end position="1061"/>
    </location>
</feature>
<evidence type="ECO:0000256" key="12">
    <source>
        <dbReference type="PROSITE-ProRule" id="PRU00035"/>
    </source>
</evidence>
<keyword evidence="5" id="KW-0862">Zinc</keyword>
<dbReference type="InterPro" id="IPR013083">
    <property type="entry name" value="Znf_RING/FYVE/PHD"/>
</dbReference>
<organism evidence="20 21">
    <name type="scientific">Littorina saxatilis</name>
    <dbReference type="NCBI Taxonomy" id="31220"/>
    <lineage>
        <taxon>Eukaryota</taxon>
        <taxon>Metazoa</taxon>
        <taxon>Spiralia</taxon>
        <taxon>Lophotrochozoa</taxon>
        <taxon>Mollusca</taxon>
        <taxon>Gastropoda</taxon>
        <taxon>Caenogastropoda</taxon>
        <taxon>Littorinimorpha</taxon>
        <taxon>Littorinoidea</taxon>
        <taxon>Littorinidae</taxon>
        <taxon>Littorina</taxon>
    </lineage>
</organism>
<feature type="compositionally biased region" description="Low complexity" evidence="15">
    <location>
        <begin position="1355"/>
        <end position="1374"/>
    </location>
</feature>
<evidence type="ECO:0000256" key="4">
    <source>
        <dbReference type="ARBA" id="ARBA00022771"/>
    </source>
</evidence>
<evidence type="ECO:0000256" key="2">
    <source>
        <dbReference type="ARBA" id="ARBA00022553"/>
    </source>
</evidence>
<evidence type="ECO:0000259" key="16">
    <source>
        <dbReference type="PROSITE" id="PS50014"/>
    </source>
</evidence>
<feature type="domain" description="PHD-type" evidence="17">
    <location>
        <begin position="1160"/>
        <end position="1210"/>
    </location>
</feature>
<feature type="compositionally biased region" description="Basic and acidic residues" evidence="15">
    <location>
        <begin position="471"/>
        <end position="489"/>
    </location>
</feature>
<dbReference type="InterPro" id="IPR019787">
    <property type="entry name" value="Znf_PHD-finger"/>
</dbReference>
<reference evidence="20 21" key="1">
    <citation type="submission" date="2024-02" db="EMBL/GenBank/DDBJ databases">
        <title>Chromosome-scale genome assembly of the rough periwinkle Littorina saxatilis.</title>
        <authorList>
            <person name="De Jode A."/>
            <person name="Faria R."/>
            <person name="Formenti G."/>
            <person name="Sims Y."/>
            <person name="Smith T.P."/>
            <person name="Tracey A."/>
            <person name="Wood J.M.D."/>
            <person name="Zagrodzka Z.B."/>
            <person name="Johannesson K."/>
            <person name="Butlin R.K."/>
            <person name="Leder E.H."/>
        </authorList>
    </citation>
    <scope>NUCLEOTIDE SEQUENCE [LARGE SCALE GENOMIC DNA]</scope>
    <source>
        <strain evidence="20">Snail1</strain>
        <tissue evidence="20">Muscle</tissue>
    </source>
</reference>
<evidence type="ECO:0000256" key="14">
    <source>
        <dbReference type="PROSITE-ProRule" id="PRU00475"/>
    </source>
</evidence>
<evidence type="ECO:0000256" key="5">
    <source>
        <dbReference type="ARBA" id="ARBA00022833"/>
    </source>
</evidence>
<evidence type="ECO:0000256" key="7">
    <source>
        <dbReference type="ARBA" id="ARBA00023054"/>
    </source>
</evidence>
<feature type="region of interest" description="Disordered" evidence="15">
    <location>
        <begin position="961"/>
        <end position="990"/>
    </location>
</feature>
<keyword evidence="21" id="KW-1185">Reference proteome</keyword>
<feature type="region of interest" description="Disordered" evidence="15">
    <location>
        <begin position="1329"/>
        <end position="1455"/>
    </location>
</feature>
<feature type="compositionally biased region" description="Basic and acidic residues" evidence="15">
    <location>
        <begin position="793"/>
        <end position="806"/>
    </location>
</feature>
<dbReference type="Pfam" id="PF02791">
    <property type="entry name" value="DDT"/>
    <property type="match status" value="1"/>
</dbReference>
<evidence type="ECO:0000313" key="21">
    <source>
        <dbReference type="Proteomes" id="UP001374579"/>
    </source>
</evidence>
<evidence type="ECO:0000256" key="11">
    <source>
        <dbReference type="ARBA" id="ARBA00068253"/>
    </source>
</evidence>
<dbReference type="GO" id="GO:0006338">
    <property type="term" value="P:chromatin remodeling"/>
    <property type="evidence" value="ECO:0007669"/>
    <property type="project" value="InterPro"/>
</dbReference>
<dbReference type="PROSITE" id="PS00633">
    <property type="entry name" value="BROMODOMAIN_1"/>
    <property type="match status" value="1"/>
</dbReference>
<feature type="region of interest" description="Disordered" evidence="15">
    <location>
        <begin position="678"/>
        <end position="716"/>
    </location>
</feature>
<feature type="domain" description="WAC" evidence="19">
    <location>
        <begin position="22"/>
        <end position="129"/>
    </location>
</feature>
<dbReference type="GO" id="GO:0031445">
    <property type="term" value="P:regulation of heterochromatin formation"/>
    <property type="evidence" value="ECO:0007669"/>
    <property type="project" value="TreeGrafter"/>
</dbReference>
<dbReference type="PROSITE" id="PS50827">
    <property type="entry name" value="DDT"/>
    <property type="match status" value="1"/>
</dbReference>
<evidence type="ECO:0000256" key="6">
    <source>
        <dbReference type="ARBA" id="ARBA00023015"/>
    </source>
</evidence>
<dbReference type="Gene3D" id="3.30.40.10">
    <property type="entry name" value="Zinc/RING finger domain, C3HC4 (zinc finger)"/>
    <property type="match status" value="2"/>
</dbReference>
<feature type="compositionally biased region" description="Acidic residues" evidence="15">
    <location>
        <begin position="1245"/>
        <end position="1281"/>
    </location>
</feature>
<feature type="domain" description="PHD-type" evidence="17">
    <location>
        <begin position="1280"/>
        <end position="1327"/>
    </location>
</feature>
<dbReference type="PROSITE" id="PS01359">
    <property type="entry name" value="ZF_PHD_1"/>
    <property type="match status" value="2"/>
</dbReference>
<feature type="compositionally biased region" description="Low complexity" evidence="15">
    <location>
        <begin position="1440"/>
        <end position="1451"/>
    </location>
</feature>
<dbReference type="Pfam" id="PF00439">
    <property type="entry name" value="Bromodomain"/>
    <property type="match status" value="1"/>
</dbReference>
<dbReference type="InterPro" id="IPR011011">
    <property type="entry name" value="Znf_FYVE_PHD"/>
</dbReference>
<feature type="compositionally biased region" description="Polar residues" evidence="15">
    <location>
        <begin position="972"/>
        <end position="990"/>
    </location>
</feature>
<keyword evidence="4 13" id="KW-0863">Zinc-finger</keyword>
<dbReference type="InterPro" id="IPR013136">
    <property type="entry name" value="WSTF_Acf1_Cbp146"/>
</dbReference>
<dbReference type="PRINTS" id="PR00503">
    <property type="entry name" value="BROMODOMAIN"/>
</dbReference>
<evidence type="ECO:0000259" key="18">
    <source>
        <dbReference type="PROSITE" id="PS50827"/>
    </source>
</evidence>
<feature type="compositionally biased region" description="Low complexity" evidence="15">
    <location>
        <begin position="294"/>
        <end position="305"/>
    </location>
</feature>
<dbReference type="PROSITE" id="PS51136">
    <property type="entry name" value="WAC"/>
    <property type="match status" value="1"/>
</dbReference>
<evidence type="ECO:0000256" key="9">
    <source>
        <dbReference type="ARBA" id="ARBA00023163"/>
    </source>
</evidence>
<dbReference type="InterPro" id="IPR001965">
    <property type="entry name" value="Znf_PHD"/>
</dbReference>
<dbReference type="InterPro" id="IPR001487">
    <property type="entry name" value="Bromodomain"/>
</dbReference>
<dbReference type="InterPro" id="IPR028942">
    <property type="entry name" value="WHIM1_dom"/>
</dbReference>
<dbReference type="InterPro" id="IPR028941">
    <property type="entry name" value="WHIM2_dom"/>
</dbReference>
<comment type="caution">
    <text evidence="20">The sequence shown here is derived from an EMBL/GenBank/DDBJ whole genome shotgun (WGS) entry which is preliminary data.</text>
</comment>
<evidence type="ECO:0000256" key="10">
    <source>
        <dbReference type="ARBA" id="ARBA00023242"/>
    </source>
</evidence>
<dbReference type="InterPro" id="IPR036427">
    <property type="entry name" value="Bromodomain-like_sf"/>
</dbReference>
<dbReference type="FunFam" id="3.30.40.10:FF:000300">
    <property type="entry name" value="Bromodomain adjacent to zinc finger domain protein 1A"/>
    <property type="match status" value="1"/>
</dbReference>
<feature type="region of interest" description="Disordered" evidence="15">
    <location>
        <begin position="465"/>
        <end position="498"/>
    </location>
</feature>
<evidence type="ECO:0000256" key="15">
    <source>
        <dbReference type="SAM" id="MobiDB-lite"/>
    </source>
</evidence>
<gene>
    <name evidence="20" type="ORF">V1264_018518</name>
</gene>
<dbReference type="SMART" id="SM00571">
    <property type="entry name" value="DDT"/>
    <property type="match status" value="1"/>
</dbReference>
<dbReference type="CDD" id="cd15627">
    <property type="entry name" value="PHD_BAZ1A"/>
    <property type="match status" value="1"/>
</dbReference>
<keyword evidence="8 12" id="KW-0103">Bromodomain</keyword>
<dbReference type="GO" id="GO:0003677">
    <property type="term" value="F:DNA binding"/>
    <property type="evidence" value="ECO:0007669"/>
    <property type="project" value="TreeGrafter"/>
</dbReference>
<dbReference type="InterPro" id="IPR018359">
    <property type="entry name" value="Bromodomain_CS"/>
</dbReference>
<evidence type="ECO:0000256" key="8">
    <source>
        <dbReference type="ARBA" id="ARBA00023117"/>
    </source>
</evidence>
<dbReference type="CDD" id="cd15532">
    <property type="entry name" value="PHD2_CHD_II"/>
    <property type="match status" value="1"/>
</dbReference>
<dbReference type="Pfam" id="PF00628">
    <property type="entry name" value="PHD"/>
    <property type="match status" value="2"/>
</dbReference>
<keyword evidence="10 14" id="KW-0539">Nucleus</keyword>
<dbReference type="InterPro" id="IPR047171">
    <property type="entry name" value="BAZ1A"/>
</dbReference>
<feature type="region of interest" description="Disordered" evidence="15">
    <location>
        <begin position="1033"/>
        <end position="1062"/>
    </location>
</feature>
<feature type="region of interest" description="Disordered" evidence="15">
    <location>
        <begin position="1094"/>
        <end position="1118"/>
    </location>
</feature>
<feature type="compositionally biased region" description="Basic and acidic residues" evidence="15">
    <location>
        <begin position="1100"/>
        <end position="1118"/>
    </location>
</feature>
<feature type="compositionally biased region" description="Basic and acidic residues" evidence="15">
    <location>
        <begin position="1412"/>
        <end position="1426"/>
    </location>
</feature>
<feature type="compositionally biased region" description="Basic and acidic residues" evidence="15">
    <location>
        <begin position="855"/>
        <end position="876"/>
    </location>
</feature>
<feature type="compositionally biased region" description="Low complexity" evidence="15">
    <location>
        <begin position="1382"/>
        <end position="1391"/>
    </location>
</feature>
<dbReference type="SUPFAM" id="SSF47370">
    <property type="entry name" value="Bromodomain"/>
    <property type="match status" value="1"/>
</dbReference>
<dbReference type="SMART" id="SM00297">
    <property type="entry name" value="BROMO"/>
    <property type="match status" value="1"/>
</dbReference>
<feature type="compositionally biased region" description="Polar residues" evidence="15">
    <location>
        <begin position="269"/>
        <end position="293"/>
    </location>
</feature>
<dbReference type="SUPFAM" id="SSF57903">
    <property type="entry name" value="FYVE/PHD zinc finger"/>
    <property type="match status" value="2"/>
</dbReference>
<dbReference type="PANTHER" id="PTHR46510">
    <property type="entry name" value="BROMODOMAIN ADJACENT TO ZINC FINGER DOMAIN PROTEIN 1A"/>
    <property type="match status" value="1"/>
</dbReference>
<dbReference type="GO" id="GO:0008270">
    <property type="term" value="F:zinc ion binding"/>
    <property type="evidence" value="ECO:0007669"/>
    <property type="project" value="UniProtKB-KW"/>
</dbReference>
<feature type="region of interest" description="Disordered" evidence="15">
    <location>
        <begin position="332"/>
        <end position="362"/>
    </location>
</feature>
<name>A0AAN9GDI0_9CAEN</name>
<comment type="subcellular location">
    <subcellularLocation>
        <location evidence="1 14">Nucleus</location>
    </subcellularLocation>
</comment>
<dbReference type="GO" id="GO:0045740">
    <property type="term" value="P:positive regulation of DNA replication"/>
    <property type="evidence" value="ECO:0007669"/>
    <property type="project" value="TreeGrafter"/>
</dbReference>
<proteinExistence type="predicted"/>
<dbReference type="PROSITE" id="PS50016">
    <property type="entry name" value="ZF_PHD_2"/>
    <property type="match status" value="2"/>
</dbReference>
<feature type="compositionally biased region" description="Basic and acidic residues" evidence="15">
    <location>
        <begin position="696"/>
        <end position="716"/>
    </location>
</feature>
<evidence type="ECO:0000259" key="19">
    <source>
        <dbReference type="PROSITE" id="PS51136"/>
    </source>
</evidence>
<protein>
    <recommendedName>
        <fullName evidence="11">Bromodomain adjacent to zinc finger domain protein 1A</fullName>
    </recommendedName>
</protein>
<feature type="region of interest" description="Disordered" evidence="15">
    <location>
        <begin position="1210"/>
        <end position="1281"/>
    </location>
</feature>
<dbReference type="InterPro" id="IPR019786">
    <property type="entry name" value="Zinc_finger_PHD-type_CS"/>
</dbReference>
<dbReference type="Pfam" id="PF15613">
    <property type="entry name" value="WSD"/>
    <property type="match status" value="1"/>
</dbReference>
<evidence type="ECO:0000256" key="13">
    <source>
        <dbReference type="PROSITE-ProRule" id="PRU00146"/>
    </source>
</evidence>
<dbReference type="Pfam" id="PF10537">
    <property type="entry name" value="WAC_Acf1_DNA_bd"/>
    <property type="match status" value="1"/>
</dbReference>
<evidence type="ECO:0000313" key="20">
    <source>
        <dbReference type="EMBL" id="KAK7103654.1"/>
    </source>
</evidence>
<accession>A0AAN9GDI0</accession>
<evidence type="ECO:0000259" key="17">
    <source>
        <dbReference type="PROSITE" id="PS50016"/>
    </source>
</evidence>
<dbReference type="Proteomes" id="UP001374579">
    <property type="component" value="Unassembled WGS sequence"/>
</dbReference>
<sequence>MPLLRKQPFHKLKPPASLNPDEEVFYCKITNEIFRDYEAFFERIILCNSLVWSCAITGRSGMTYQEAEECEEKAKRHLATFQDTLQRPLLFMATLTYRSRLVDLNDDVFLFTKDRYFIGETVDVLISGERTPSKIIKVVAPADSASKSNGDVIVIDEDSGSEGDEKRELPPPDQMMYIVHPSTGKNNRVMVKASQVSRKKGLYTRDKSKLFLKQHCEPVNGVWSVKDSVMRKVHLTESKYEDFYGGPRPKFAVSVIKKKNVGKKPENKTPTTSASNTPKPGSTAMSAVSSKGNSPSESVPSPQSSLTMAERAALKEKERLEKVAERIAKQQEMRQRIEDEKQRRKEEREKERDKKREEKKKEMERLKEWSRHREDMECDDLKPLPEFKELKSKVPNHLFGDAMMVLEYVNAFKNVFDFKQFFPRGLAWGQVEAALMENDPQGPLCDLIQMLLCSLFNLQEEEAEEFEELEKEEKAEVDKKQATAHTGEDDRGEEDDGLSNNKLIQSATVFALFPQVTFGMPLRDTLLDQFTLTEVLRLHLMSSGARANSKNARFRYQQRGGYSSMDDPGLDLRKHAPALLKKLQTGNIFDLTPDEKLRIVTTLVQQVMTYAAVRDIVEDTYDKLRVKKYDLKLLQWAEVRRIREDQVAQYKHQMEERAKEREYRLKEMARAEQIRQAKEQGLEAPNLPPVENPLETAEHREKREAKEQQDEAKKKADYAKRELEVLHGIMDLQRVNALYPLGRDRHYKRYWLFSSLPAFMVEDNELFLSPAVPLMPPEVEEVEDKGDMPTLTRQEEHNTSSDKENELNGASLVTAVVAPKRNGSKDDDCIVISDGEDSNKAKMVSMETDADTGETESKEIPPLEASVEKDASERSDSPPSVEIEPPKLESLPCGQVLQQQQPKWYVVDSKEQVQQLIAALNPRGFRESALQAVLTDFHALLNVTVDTCPMDRLCLLAEGEKGQGHTPKGQVHTRTSAPKTVEGSTQSDSASEAIELTLRDALLDLEDRIFVGSLGHLKVKDRALWRGALENGAYSPQTDESPFAQIQSPKKNSNANSNTAEDGSVHIPEELVARDMAHALVQIARGVDKRFMTHPLGDTEDSRKKGSKDDKHDTTDKEHKRRLIYERWEDSMLGCLSLSQVFLHLAALDKSIKWDRSALLARCKICRRKGDAEKMLLCDKCDRGHHMYCLKPPMTKVPAGDWFCPNCRPKHAAPSPRKSRRRTFSEVEEEEEPEEELELPQTIEEAGEEEAEEEQSEEEVEEEAAEEEEEEDSEEEVENEDVCAQCREDGKLILCDVCPRSYHLHCARPPLKKVPKGKWMCQVCVGGGRAGKIQFGRPSGASKPKESSTKKETPKTQASSTSGSSKSGKSSSRPGSRRETPRNSPTPTSSRTSKKDTPASRDVTPRGHGHKGKEVTPKQRGDKDSTPKSWDGPVAKLKRNSSSTSRLSTDSGEFETSARQYISSKRGNTQVQLMHAAEDLLQNLIRHDDAWPFLKPVDKKLVPDYYNVIEEPMDLSTIRNKVHKFKYSTPSQLLRDVRLIFANCVEYNARTTQEYRAGQALTKFFEAQVRELGLKEDAASTPPAAKKQRK</sequence>
<feature type="region of interest" description="Disordered" evidence="15">
    <location>
        <begin position="781"/>
        <end position="810"/>
    </location>
</feature>
<dbReference type="InterPro" id="IPR018501">
    <property type="entry name" value="DDT_dom"/>
</dbReference>
<dbReference type="Pfam" id="PF15612">
    <property type="entry name" value="WHIM1"/>
    <property type="match status" value="1"/>
</dbReference>
<dbReference type="SMART" id="SM00249">
    <property type="entry name" value="PHD"/>
    <property type="match status" value="2"/>
</dbReference>
<feature type="region of interest" description="Disordered" evidence="15">
    <location>
        <begin position="840"/>
        <end position="889"/>
    </location>
</feature>
<feature type="domain" description="Bromo" evidence="16">
    <location>
        <begin position="1485"/>
        <end position="1555"/>
    </location>
</feature>
<evidence type="ECO:0000256" key="1">
    <source>
        <dbReference type="ARBA" id="ARBA00004123"/>
    </source>
</evidence>
<feature type="compositionally biased region" description="Basic and acidic residues" evidence="15">
    <location>
        <begin position="1343"/>
        <end position="1354"/>
    </location>
</feature>
<dbReference type="Gene3D" id="1.20.920.10">
    <property type="entry name" value="Bromodomain-like"/>
    <property type="match status" value="1"/>
</dbReference>
<dbReference type="PANTHER" id="PTHR46510:SF1">
    <property type="entry name" value="BROMODOMAIN ADJACENT TO ZINC FINGER DOMAIN PROTEIN 1A"/>
    <property type="match status" value="1"/>
</dbReference>
<keyword evidence="9" id="KW-0804">Transcription</keyword>
<keyword evidence="2" id="KW-0597">Phosphoprotein</keyword>
<feature type="domain" description="DDT" evidence="18">
    <location>
        <begin position="396"/>
        <end position="461"/>
    </location>
</feature>
<dbReference type="GO" id="GO:0000228">
    <property type="term" value="C:nuclear chromosome"/>
    <property type="evidence" value="ECO:0007669"/>
    <property type="project" value="TreeGrafter"/>
</dbReference>
<evidence type="ECO:0000256" key="3">
    <source>
        <dbReference type="ARBA" id="ARBA00022723"/>
    </source>
</evidence>
<dbReference type="GO" id="GO:0006355">
    <property type="term" value="P:regulation of DNA-templated transcription"/>
    <property type="evidence" value="ECO:0007669"/>
    <property type="project" value="TreeGrafter"/>
</dbReference>
<dbReference type="GO" id="GO:0008623">
    <property type="term" value="C:CHRAC"/>
    <property type="evidence" value="ECO:0007669"/>
    <property type="project" value="TreeGrafter"/>
</dbReference>
<feature type="compositionally biased region" description="Basic and acidic residues" evidence="15">
    <location>
        <begin position="1393"/>
        <end position="1405"/>
    </location>
</feature>